<dbReference type="GO" id="GO:0042597">
    <property type="term" value="C:periplasmic space"/>
    <property type="evidence" value="ECO:0007669"/>
    <property type="project" value="UniProtKB-SubCell"/>
</dbReference>
<dbReference type="Proteomes" id="UP000287996">
    <property type="component" value="Unassembled WGS sequence"/>
</dbReference>
<evidence type="ECO:0000259" key="9">
    <source>
        <dbReference type="Pfam" id="PF01435"/>
    </source>
</evidence>
<evidence type="ECO:0000256" key="4">
    <source>
        <dbReference type="ARBA" id="ARBA00022764"/>
    </source>
</evidence>
<keyword evidence="3 8" id="KW-0732">Signal</keyword>
<dbReference type="PANTHER" id="PTHR22726:SF1">
    <property type="entry name" value="METALLOENDOPEPTIDASE OMA1, MITOCHONDRIAL"/>
    <property type="match status" value="1"/>
</dbReference>
<dbReference type="GO" id="GO:0016020">
    <property type="term" value="C:membrane"/>
    <property type="evidence" value="ECO:0007669"/>
    <property type="project" value="InterPro"/>
</dbReference>
<dbReference type="PANTHER" id="PTHR22726">
    <property type="entry name" value="METALLOENDOPEPTIDASE OMA1"/>
    <property type="match status" value="1"/>
</dbReference>
<dbReference type="InterPro" id="IPR030873">
    <property type="entry name" value="Protease_BepA"/>
</dbReference>
<evidence type="ECO:0000313" key="10">
    <source>
        <dbReference type="EMBL" id="RUO81567.1"/>
    </source>
</evidence>
<feature type="binding site" evidence="8">
    <location>
        <position position="199"/>
    </location>
    <ligand>
        <name>Zn(2+)</name>
        <dbReference type="ChEBI" id="CHEBI:29105"/>
        <note>catalytic</note>
    </ligand>
</feature>
<keyword evidence="1 8" id="KW-0645">Protease</keyword>
<evidence type="ECO:0000313" key="11">
    <source>
        <dbReference type="Proteomes" id="UP000287996"/>
    </source>
</evidence>
<dbReference type="Gene3D" id="1.25.40.10">
    <property type="entry name" value="Tetratricopeptide repeat domain"/>
    <property type="match status" value="1"/>
</dbReference>
<comment type="cofactor">
    <cofactor evidence="8">
        <name>Zn(2+)</name>
        <dbReference type="ChEBI" id="CHEBI:29105"/>
    </cofactor>
    <text evidence="8">Binds 1 zinc ion per subunit.</text>
</comment>
<evidence type="ECO:0000256" key="8">
    <source>
        <dbReference type="HAMAP-Rule" id="MF_00997"/>
    </source>
</evidence>
<comment type="subcellular location">
    <subcellularLocation>
        <location evidence="8">Periplasm</location>
    </subcellularLocation>
</comment>
<dbReference type="GO" id="GO:0008270">
    <property type="term" value="F:zinc ion binding"/>
    <property type="evidence" value="ECO:0007669"/>
    <property type="project" value="UniProtKB-UniRule"/>
</dbReference>
<comment type="caution">
    <text evidence="10">The sequence shown here is derived from an EMBL/GenBank/DDBJ whole genome shotgun (WGS) entry which is preliminary data.</text>
</comment>
<dbReference type="AlphaFoldDB" id="A0A432ZUH7"/>
<keyword evidence="5 8" id="KW-0378">Hydrolase</keyword>
<keyword evidence="4 8" id="KW-0574">Periplasm</keyword>
<keyword evidence="2 8" id="KW-0479">Metal-binding</keyword>
<dbReference type="CDD" id="cd07333">
    <property type="entry name" value="M48C_bepA_like"/>
    <property type="match status" value="1"/>
</dbReference>
<feature type="binding site" evidence="8">
    <location>
        <position position="134"/>
    </location>
    <ligand>
        <name>Zn(2+)</name>
        <dbReference type="ChEBI" id="CHEBI:29105"/>
        <note>catalytic</note>
    </ligand>
</feature>
<evidence type="ECO:0000256" key="7">
    <source>
        <dbReference type="ARBA" id="ARBA00023049"/>
    </source>
</evidence>
<sequence length="480" mass="53297" precursor="true">MNTTRLLLILFCCSSYVLVSSPSNAQQRQQLPEIGTTAAAVMSIEKEKRVGEIYMRQIRLAAPLISDPVLQEYVSGIGQQLVRNTDGVKFPFEFFLINQSSINAFAFFGGHIGVHTGLIAAAQTESELAAVLGHEIAHITQRHMIRRMQEQQRSTPLTIASMIGAILLGIANPEAGAAGLYTAVGASAQSQINYTRAYEQEADRIGMQTLYHAGFDPKAAPNFFARLAEQYRYTSKPPEMLLTHPLPESRIADTRSRAAALPSVDVAPSLNFMLAKARVQARYTHDKSASEFAQMAQSTQLFQQRAGRYGLAIIALDKGNPQQAQDYLKPLLDDDPQNVFYLDVETDILLGLGDAQAAQDMLRTAYERRPNEQTITMNLANAALKNHNPQLAIAVLRDYLLHHSDSYLAQQMLVDAYGKAGNLAAMYESRAEVMVMQGRYDIAIDQLQTAHNHTDNDTTHNRLDGRIEQIRELRHQAEQL</sequence>
<feature type="domain" description="Peptidase M48" evidence="9">
    <location>
        <begin position="71"/>
        <end position="257"/>
    </location>
</feature>
<comment type="function">
    <text evidence="8">Functions as both a chaperone and a metalloprotease. Maintains the integrity of the outer membrane by promoting either the assembly or the elimination of outer membrane proteins, depending on their folding state.</text>
</comment>
<dbReference type="HAMAP" id="MF_00997">
    <property type="entry name" value="Protease_BepA"/>
    <property type="match status" value="1"/>
</dbReference>
<feature type="active site" description="Proton donor" evidence="8">
    <location>
        <position position="203"/>
    </location>
</feature>
<dbReference type="InterPro" id="IPR001915">
    <property type="entry name" value="Peptidase_M48"/>
</dbReference>
<feature type="binding site" evidence="8">
    <location>
        <position position="138"/>
    </location>
    <ligand>
        <name>Zn(2+)</name>
        <dbReference type="ChEBI" id="CHEBI:29105"/>
        <note>catalytic</note>
    </ligand>
</feature>
<protein>
    <recommendedName>
        <fullName evidence="8">Putative beta-barrel assembly-enhancing protease</fullName>
        <ecNumber evidence="8">3.4.-.-</ecNumber>
    </recommendedName>
</protein>
<evidence type="ECO:0000256" key="2">
    <source>
        <dbReference type="ARBA" id="ARBA00022723"/>
    </source>
</evidence>
<organism evidence="10 11">
    <name type="scientific">Idiomarina tyrosinivorans</name>
    <dbReference type="NCBI Taxonomy" id="1445662"/>
    <lineage>
        <taxon>Bacteria</taxon>
        <taxon>Pseudomonadati</taxon>
        <taxon>Pseudomonadota</taxon>
        <taxon>Gammaproteobacteria</taxon>
        <taxon>Alteromonadales</taxon>
        <taxon>Idiomarinaceae</taxon>
        <taxon>Idiomarina</taxon>
    </lineage>
</organism>
<feature type="active site" evidence="8">
    <location>
        <position position="135"/>
    </location>
</feature>
<dbReference type="EMBL" id="PIQH01000001">
    <property type="protein sequence ID" value="RUO81567.1"/>
    <property type="molecule type" value="Genomic_DNA"/>
</dbReference>
<reference evidence="10 11" key="1">
    <citation type="journal article" date="2011" name="Front. Microbiol.">
        <title>Genomic signatures of strain selection and enhancement in Bacillus atrophaeus var. globigii, a historical biowarfare simulant.</title>
        <authorList>
            <person name="Gibbons H.S."/>
            <person name="Broomall S.M."/>
            <person name="McNew L.A."/>
            <person name="Daligault H."/>
            <person name="Chapman C."/>
            <person name="Bruce D."/>
            <person name="Karavis M."/>
            <person name="Krepps M."/>
            <person name="McGregor P.A."/>
            <person name="Hong C."/>
            <person name="Park K.H."/>
            <person name="Akmal A."/>
            <person name="Feldman A."/>
            <person name="Lin J.S."/>
            <person name="Chang W.E."/>
            <person name="Higgs B.W."/>
            <person name="Demirev P."/>
            <person name="Lindquist J."/>
            <person name="Liem A."/>
            <person name="Fochler E."/>
            <person name="Read T.D."/>
            <person name="Tapia R."/>
            <person name="Johnson S."/>
            <person name="Bishop-Lilly K.A."/>
            <person name="Detter C."/>
            <person name="Han C."/>
            <person name="Sozhamannan S."/>
            <person name="Rosenzweig C.N."/>
            <person name="Skowronski E.W."/>
        </authorList>
    </citation>
    <scope>NUCLEOTIDE SEQUENCE [LARGE SCALE GENOMIC DNA]</scope>
    <source>
        <strain evidence="10 11">CC-PW-9</strain>
    </source>
</reference>
<dbReference type="EC" id="3.4.-.-" evidence="8"/>
<dbReference type="SUPFAM" id="SSF48452">
    <property type="entry name" value="TPR-like"/>
    <property type="match status" value="1"/>
</dbReference>
<dbReference type="GO" id="GO:0051603">
    <property type="term" value="P:proteolysis involved in protein catabolic process"/>
    <property type="evidence" value="ECO:0007669"/>
    <property type="project" value="TreeGrafter"/>
</dbReference>
<gene>
    <name evidence="10" type="ORF">CWI84_01535</name>
</gene>
<evidence type="ECO:0000256" key="3">
    <source>
        <dbReference type="ARBA" id="ARBA00022729"/>
    </source>
</evidence>
<dbReference type="OrthoDB" id="9810445at2"/>
<dbReference type="InterPro" id="IPR011990">
    <property type="entry name" value="TPR-like_helical_dom_sf"/>
</dbReference>
<evidence type="ECO:0000256" key="1">
    <source>
        <dbReference type="ARBA" id="ARBA00022670"/>
    </source>
</evidence>
<accession>A0A432ZUH7</accession>
<dbReference type="Pfam" id="PF13432">
    <property type="entry name" value="TPR_16"/>
    <property type="match status" value="1"/>
</dbReference>
<comment type="similarity">
    <text evidence="8">Belongs to the peptidase M48 family. BepA subfamily.</text>
</comment>
<keyword evidence="11" id="KW-1185">Reference proteome</keyword>
<dbReference type="InterPro" id="IPR051156">
    <property type="entry name" value="Mito/Outer_Membr_Metalloprot"/>
</dbReference>
<evidence type="ECO:0000256" key="6">
    <source>
        <dbReference type="ARBA" id="ARBA00022833"/>
    </source>
</evidence>
<keyword evidence="6 8" id="KW-0862">Zinc</keyword>
<name>A0A432ZUH7_9GAMM</name>
<dbReference type="Pfam" id="PF01435">
    <property type="entry name" value="Peptidase_M48"/>
    <property type="match status" value="1"/>
</dbReference>
<dbReference type="Gene3D" id="3.30.2010.10">
    <property type="entry name" value="Metalloproteases ('zincins'), catalytic domain"/>
    <property type="match status" value="1"/>
</dbReference>
<keyword evidence="7 8" id="KW-0482">Metalloprotease</keyword>
<feature type="chain" id="PRO_5019596261" description="Putative beta-barrel assembly-enhancing protease" evidence="8">
    <location>
        <begin position="26"/>
        <end position="480"/>
    </location>
</feature>
<evidence type="ECO:0000256" key="5">
    <source>
        <dbReference type="ARBA" id="ARBA00022801"/>
    </source>
</evidence>
<feature type="signal peptide" evidence="8">
    <location>
        <begin position="1"/>
        <end position="25"/>
    </location>
</feature>
<dbReference type="GO" id="GO:0004222">
    <property type="term" value="F:metalloendopeptidase activity"/>
    <property type="evidence" value="ECO:0007669"/>
    <property type="project" value="InterPro"/>
</dbReference>
<proteinExistence type="inferred from homology"/>